<dbReference type="InterPro" id="IPR041662">
    <property type="entry name" value="SusD-like_2"/>
</dbReference>
<gene>
    <name evidence="2" type="ORF">QNI16_04915</name>
</gene>
<evidence type="ECO:0000313" key="2">
    <source>
        <dbReference type="EMBL" id="MDJ1479817.1"/>
    </source>
</evidence>
<keyword evidence="1" id="KW-0732">Signal</keyword>
<dbReference type="AlphaFoldDB" id="A0AAE3QI69"/>
<reference evidence="2" key="1">
    <citation type="submission" date="2023-05" db="EMBL/GenBank/DDBJ databases">
        <authorList>
            <person name="Zhang X."/>
        </authorList>
    </citation>
    <scope>NUCLEOTIDE SEQUENCE</scope>
    <source>
        <strain evidence="2">YF14B1</strain>
    </source>
</reference>
<dbReference type="PROSITE" id="PS51257">
    <property type="entry name" value="PROKAR_LIPOPROTEIN"/>
    <property type="match status" value="1"/>
</dbReference>
<accession>A0AAE3QI69</accession>
<organism evidence="2 3">
    <name type="scientific">Xanthocytophaga flava</name>
    <dbReference type="NCBI Taxonomy" id="3048013"/>
    <lineage>
        <taxon>Bacteria</taxon>
        <taxon>Pseudomonadati</taxon>
        <taxon>Bacteroidota</taxon>
        <taxon>Cytophagia</taxon>
        <taxon>Cytophagales</taxon>
        <taxon>Rhodocytophagaceae</taxon>
        <taxon>Xanthocytophaga</taxon>
    </lineage>
</organism>
<feature type="chain" id="PRO_5042064751" evidence="1">
    <location>
        <begin position="21"/>
        <end position="437"/>
    </location>
</feature>
<protein>
    <submittedName>
        <fullName evidence="2">SusD/RagB family nutrient-binding outer membrane lipoprotein</fullName>
    </submittedName>
</protein>
<evidence type="ECO:0000313" key="3">
    <source>
        <dbReference type="Proteomes" id="UP001241110"/>
    </source>
</evidence>
<dbReference type="Gene3D" id="1.25.40.390">
    <property type="match status" value="1"/>
</dbReference>
<sequence length="437" mass="48970">MRTNKLFYILLCSVLLTITACDFINDDFTKDPNNPTSVTPGALLTSIETSIAYTQGGEVSRYTSIFIQSLKGIGRQHEAYNRYIMPAETFNNIWSNYYSTALEDIQQLKILADGKGYKAYAGIAKALEAYTIGTMTDLWGGLPYSNAFKGTDNLQPTYDSQEEIYAKIQELLTAAKADLSGDLGDITPDADDFIYEGNTDRWLKFVNVLSARYYLHLSKKDASNAQKAIEAIGTAGFETTEDDAKYAFGNSETAANPAYQFLQQRAGDITYADTYLTDKLDAMNDPRLEVYVDMESGDLASFYGSINSPVFFLTYAEQNFILAEAYVIKSDLVKAKQYYDIGVKAAMKQVGVPESAAAAYPFDVTKPLETIMLQKYFALFLQPESFVDWRRTGYPAITPNSGTEIPRRFTYPQSELDYNSANVPKPNTLFDKVWWEQ</sequence>
<evidence type="ECO:0000256" key="1">
    <source>
        <dbReference type="SAM" id="SignalP"/>
    </source>
</evidence>
<keyword evidence="2" id="KW-0449">Lipoprotein</keyword>
<proteinExistence type="predicted"/>
<dbReference type="RefSeq" id="WP_313976308.1">
    <property type="nucleotide sequence ID" value="NZ_JASJOS010000002.1"/>
</dbReference>
<dbReference type="CDD" id="cd08977">
    <property type="entry name" value="SusD"/>
    <property type="match status" value="1"/>
</dbReference>
<dbReference type="Proteomes" id="UP001241110">
    <property type="component" value="Unassembled WGS sequence"/>
</dbReference>
<comment type="caution">
    <text evidence="2">The sequence shown here is derived from an EMBL/GenBank/DDBJ whole genome shotgun (WGS) entry which is preliminary data.</text>
</comment>
<feature type="signal peptide" evidence="1">
    <location>
        <begin position="1"/>
        <end position="20"/>
    </location>
</feature>
<dbReference type="InterPro" id="IPR011990">
    <property type="entry name" value="TPR-like_helical_dom_sf"/>
</dbReference>
<name>A0AAE3QI69_9BACT</name>
<dbReference type="SUPFAM" id="SSF48452">
    <property type="entry name" value="TPR-like"/>
    <property type="match status" value="1"/>
</dbReference>
<dbReference type="EMBL" id="JASJOS010000002">
    <property type="protein sequence ID" value="MDJ1479817.1"/>
    <property type="molecule type" value="Genomic_DNA"/>
</dbReference>
<dbReference type="Pfam" id="PF12771">
    <property type="entry name" value="SusD-like_2"/>
    <property type="match status" value="2"/>
</dbReference>